<feature type="transmembrane region" description="Helical" evidence="1">
    <location>
        <begin position="147"/>
        <end position="167"/>
    </location>
</feature>
<protein>
    <submittedName>
        <fullName evidence="2">DUF3180 domain-containing protein</fullName>
    </submittedName>
</protein>
<dbReference type="Pfam" id="PF11377">
    <property type="entry name" value="DUF3180"/>
    <property type="match status" value="1"/>
</dbReference>
<feature type="transmembrane region" description="Helical" evidence="1">
    <location>
        <begin position="105"/>
        <end position="127"/>
    </location>
</feature>
<keyword evidence="1" id="KW-1133">Transmembrane helix</keyword>
<dbReference type="Proteomes" id="UP001499987">
    <property type="component" value="Unassembled WGS sequence"/>
</dbReference>
<accession>A0ABN1TC37</accession>
<feature type="transmembrane region" description="Helical" evidence="1">
    <location>
        <begin position="32"/>
        <end position="50"/>
    </location>
</feature>
<feature type="transmembrane region" description="Helical" evidence="1">
    <location>
        <begin position="62"/>
        <end position="84"/>
    </location>
</feature>
<evidence type="ECO:0000313" key="3">
    <source>
        <dbReference type="Proteomes" id="UP001499987"/>
    </source>
</evidence>
<keyword evidence="3" id="KW-1185">Reference proteome</keyword>
<reference evidence="2 3" key="1">
    <citation type="journal article" date="2019" name="Int. J. Syst. Evol. Microbiol.">
        <title>The Global Catalogue of Microorganisms (GCM) 10K type strain sequencing project: providing services to taxonomists for standard genome sequencing and annotation.</title>
        <authorList>
            <consortium name="The Broad Institute Genomics Platform"/>
            <consortium name="The Broad Institute Genome Sequencing Center for Infectious Disease"/>
            <person name="Wu L."/>
            <person name="Ma J."/>
        </authorList>
    </citation>
    <scope>NUCLEOTIDE SEQUENCE [LARGE SCALE GENOMIC DNA]</scope>
    <source>
        <strain evidence="2 3">JCM 13002</strain>
    </source>
</reference>
<dbReference type="InterPro" id="IPR021517">
    <property type="entry name" value="DUF3180"/>
</dbReference>
<keyword evidence="1" id="KW-0472">Membrane</keyword>
<keyword evidence="1" id="KW-0812">Transmembrane</keyword>
<organism evidence="2 3">
    <name type="scientific">Kitasatospora arboriphila</name>
    <dbReference type="NCBI Taxonomy" id="258052"/>
    <lineage>
        <taxon>Bacteria</taxon>
        <taxon>Bacillati</taxon>
        <taxon>Actinomycetota</taxon>
        <taxon>Actinomycetes</taxon>
        <taxon>Kitasatosporales</taxon>
        <taxon>Streptomycetaceae</taxon>
        <taxon>Kitasatospora</taxon>
    </lineage>
</organism>
<comment type="caution">
    <text evidence="2">The sequence shown here is derived from an EMBL/GenBank/DDBJ whole genome shotgun (WGS) entry which is preliminary data.</text>
</comment>
<evidence type="ECO:0000313" key="2">
    <source>
        <dbReference type="EMBL" id="GAA1074290.1"/>
    </source>
</evidence>
<proteinExistence type="predicted"/>
<dbReference type="EMBL" id="BAAALD010000008">
    <property type="protein sequence ID" value="GAA1074290.1"/>
    <property type="molecule type" value="Genomic_DNA"/>
</dbReference>
<name>A0ABN1TC37_9ACTN</name>
<gene>
    <name evidence="2" type="ORF">GCM10009663_13490</name>
</gene>
<sequence length="190" mass="19725">MGTHRRTATVRQGQQSVASAGKDIVRVKPLRLRLLLGITAVAGVLSWSGAKLWGSLGSLPGVPAAAPLVLAAVAVVLLATAISLRSRLKAVRERQPDAKGVDPLHAARALVLAQASALVSAVVTGIYAGTGVYLLEQLDIAARKSQAVTAGFAVLAGAAVMAAALWLQHILRLPEDHDNGRRHPAEPSPR</sequence>
<evidence type="ECO:0000256" key="1">
    <source>
        <dbReference type="SAM" id="Phobius"/>
    </source>
</evidence>